<dbReference type="InterPro" id="IPR050504">
    <property type="entry name" value="IgSF_BTN/MOG"/>
</dbReference>
<dbReference type="Gene3D" id="2.60.40.10">
    <property type="entry name" value="Immunoglobulins"/>
    <property type="match status" value="2"/>
</dbReference>
<evidence type="ECO:0000256" key="4">
    <source>
        <dbReference type="ARBA" id="ARBA00022989"/>
    </source>
</evidence>
<feature type="coiled-coil region" evidence="10">
    <location>
        <begin position="418"/>
        <end position="452"/>
    </location>
</feature>
<dbReference type="InterPro" id="IPR053896">
    <property type="entry name" value="BTN3A2-like_Ig-C"/>
</dbReference>
<comment type="similarity">
    <text evidence="9">Belongs to the SKINT family.</text>
</comment>
<dbReference type="PROSITE" id="PS50835">
    <property type="entry name" value="IG_LIKE"/>
    <property type="match status" value="2"/>
</dbReference>
<evidence type="ECO:0000256" key="8">
    <source>
        <dbReference type="ARBA" id="ARBA00023319"/>
    </source>
</evidence>
<feature type="compositionally biased region" description="Basic and acidic residues" evidence="11">
    <location>
        <begin position="732"/>
        <end position="750"/>
    </location>
</feature>
<dbReference type="GO" id="GO:0050852">
    <property type="term" value="P:T cell receptor signaling pathway"/>
    <property type="evidence" value="ECO:0007669"/>
    <property type="project" value="TreeGrafter"/>
</dbReference>
<sequence length="758" mass="85948">MAQTSALAEGVRGHELVTRPDVLTGTKSETCGRALVQPRLLHWLQVMGRSTGARVRTSALLVCLLLMGLSAAQSKLLVPSRPVVVPPGSDVTLPCGLDSAVDVTAETLEWTRPDLSPRFVLVWRSGQEFVNIKNPAFAGRTALFADELKTGNLSLKLSSVAVADEGTYKCFVPDKSEEAFVELIVAVAASPVVSLSGLDRDRGGVVLECRSGGWFPEPELLWLDAEGKLLSAGPTETVRGSDDLYTVSSRVTVDKRHSSRYTCRVQQTSSRQKTEAHIHVPDDFFNFPSASSAATVGLSITLAVCTVIFLLLFLLKIKNIINCQRHWRDGNDRERKTLMTNKQMREEAEEREKTLRAQINAKKREVEQQQTELHQLQAEKKKKETNLLSLKQKEENVIKELQTIRAAKTHVFSKVFTKDEYNNKKRQKKAELEKLKEEVEIVENQLQDQINKVLIKQNEVISLLQDAIESNEILVGGQEINSTEIKNQTYNQLQEQQRKEEREAEKGVKTLEEKLETKNKEVEQKQTELQQLQEDIKNREKIVESVKTGLEKTKEPQQTEALLNDLEKKELLLQSTVKEFENKQTELRLLQEMIEIIKGSLQMMERQQSNNVRNGKQRREQPADNEEQAAEHKQANNVKTGSVLSHSSTQQADDLLNILEKKELVLQITTKEFENKQTELRLLQEMIAIIKGSLQMMERQQSNNVKTNKKQNEVKQDGKQRREQPADNEEQAAEHKQKDLNIITRHREDGGNTVNVTV</sequence>
<dbReference type="GO" id="GO:0050863">
    <property type="term" value="P:regulation of T cell activation"/>
    <property type="evidence" value="ECO:0007669"/>
    <property type="project" value="UniProtKB-ARBA"/>
</dbReference>
<protein>
    <submittedName>
        <fullName evidence="15">Selection and upkeep of intraepithelial T-cells protein 5-like isoform X1</fullName>
    </submittedName>
</protein>
<dbReference type="Pfam" id="PF07686">
    <property type="entry name" value="V-set"/>
    <property type="match status" value="1"/>
</dbReference>
<dbReference type="InParanoid" id="A0A6P7PDE5"/>
<dbReference type="KEGG" id="bspl:114868087"/>
<feature type="region of interest" description="Disordered" evidence="11">
    <location>
        <begin position="606"/>
        <end position="643"/>
    </location>
</feature>
<evidence type="ECO:0000256" key="12">
    <source>
        <dbReference type="SAM" id="Phobius"/>
    </source>
</evidence>
<keyword evidence="7" id="KW-0325">Glycoprotein</keyword>
<dbReference type="GO" id="GO:0042110">
    <property type="term" value="P:T cell activation"/>
    <property type="evidence" value="ECO:0007669"/>
    <property type="project" value="UniProtKB-ARBA"/>
</dbReference>
<dbReference type="InterPro" id="IPR003599">
    <property type="entry name" value="Ig_sub"/>
</dbReference>
<evidence type="ECO:0000313" key="15">
    <source>
        <dbReference type="RefSeq" id="XP_029027263.1"/>
    </source>
</evidence>
<dbReference type="FunFam" id="2.60.40.10:FF:000142">
    <property type="entry name" value="V-set domain-containing T-cell activation inhibitor 1"/>
    <property type="match status" value="1"/>
</dbReference>
<dbReference type="OrthoDB" id="10055806at2759"/>
<accession>A0A6P7PDE5</accession>
<dbReference type="InterPro" id="IPR007110">
    <property type="entry name" value="Ig-like_dom"/>
</dbReference>
<dbReference type="PANTHER" id="PTHR24100">
    <property type="entry name" value="BUTYROPHILIN"/>
    <property type="match status" value="1"/>
</dbReference>
<gene>
    <name evidence="15" type="primary">LOC114868087</name>
</gene>
<evidence type="ECO:0000256" key="9">
    <source>
        <dbReference type="ARBA" id="ARBA00038221"/>
    </source>
</evidence>
<keyword evidence="10" id="KW-0175">Coiled coil</keyword>
<evidence type="ECO:0000313" key="14">
    <source>
        <dbReference type="Proteomes" id="UP000515150"/>
    </source>
</evidence>
<evidence type="ECO:0000256" key="6">
    <source>
        <dbReference type="ARBA" id="ARBA00023157"/>
    </source>
</evidence>
<comment type="subcellular location">
    <subcellularLocation>
        <location evidence="1">Membrane</location>
    </subcellularLocation>
</comment>
<evidence type="ECO:0000256" key="2">
    <source>
        <dbReference type="ARBA" id="ARBA00022692"/>
    </source>
</evidence>
<feature type="transmembrane region" description="Helical" evidence="12">
    <location>
        <begin position="293"/>
        <end position="315"/>
    </location>
</feature>
<dbReference type="GO" id="GO:1903037">
    <property type="term" value="P:regulation of leukocyte cell-cell adhesion"/>
    <property type="evidence" value="ECO:0007669"/>
    <property type="project" value="UniProtKB-ARBA"/>
</dbReference>
<dbReference type="SMART" id="SM00406">
    <property type="entry name" value="IGv"/>
    <property type="match status" value="1"/>
</dbReference>
<feature type="compositionally biased region" description="Basic and acidic residues" evidence="11">
    <location>
        <begin position="710"/>
        <end position="725"/>
    </location>
</feature>
<dbReference type="InterPro" id="IPR036179">
    <property type="entry name" value="Ig-like_dom_sf"/>
</dbReference>
<feature type="coiled-coil region" evidence="10">
    <location>
        <begin position="338"/>
        <end position="393"/>
    </location>
</feature>
<organism evidence="14 15">
    <name type="scientific">Betta splendens</name>
    <name type="common">Siamese fighting fish</name>
    <dbReference type="NCBI Taxonomy" id="158456"/>
    <lineage>
        <taxon>Eukaryota</taxon>
        <taxon>Metazoa</taxon>
        <taxon>Chordata</taxon>
        <taxon>Craniata</taxon>
        <taxon>Vertebrata</taxon>
        <taxon>Euteleostomi</taxon>
        <taxon>Actinopterygii</taxon>
        <taxon>Neopterygii</taxon>
        <taxon>Teleostei</taxon>
        <taxon>Neoteleostei</taxon>
        <taxon>Acanthomorphata</taxon>
        <taxon>Anabantaria</taxon>
        <taxon>Anabantiformes</taxon>
        <taxon>Anabantoidei</taxon>
        <taxon>Osphronemidae</taxon>
        <taxon>Betta</taxon>
    </lineage>
</organism>
<keyword evidence="5 12" id="KW-0472">Membrane</keyword>
<name>A0A6P7PDE5_BETSP</name>
<keyword evidence="2 12" id="KW-0812">Transmembrane</keyword>
<dbReference type="FunFam" id="2.60.40.10:FF:000088">
    <property type="entry name" value="Butyrophilin subfamily 1 member A1"/>
    <property type="match status" value="1"/>
</dbReference>
<evidence type="ECO:0000259" key="13">
    <source>
        <dbReference type="PROSITE" id="PS50835"/>
    </source>
</evidence>
<evidence type="ECO:0000256" key="10">
    <source>
        <dbReference type="SAM" id="Coils"/>
    </source>
</evidence>
<dbReference type="GeneID" id="114868087"/>
<evidence type="ECO:0000256" key="11">
    <source>
        <dbReference type="SAM" id="MobiDB-lite"/>
    </source>
</evidence>
<feature type="domain" description="Ig-like" evidence="13">
    <location>
        <begin position="74"/>
        <end position="182"/>
    </location>
</feature>
<dbReference type="Proteomes" id="UP000515150">
    <property type="component" value="Chromosome 2"/>
</dbReference>
<dbReference type="GO" id="GO:0005102">
    <property type="term" value="F:signaling receptor binding"/>
    <property type="evidence" value="ECO:0007669"/>
    <property type="project" value="TreeGrafter"/>
</dbReference>
<dbReference type="InterPro" id="IPR013106">
    <property type="entry name" value="Ig_V-set"/>
</dbReference>
<keyword evidence="14" id="KW-1185">Reference proteome</keyword>
<dbReference type="AlphaFoldDB" id="A0A6P7PDE5"/>
<dbReference type="PANTHER" id="PTHR24100:SF151">
    <property type="entry name" value="ICOS LIGAND"/>
    <property type="match status" value="1"/>
</dbReference>
<dbReference type="SUPFAM" id="SSF48726">
    <property type="entry name" value="Immunoglobulin"/>
    <property type="match status" value="2"/>
</dbReference>
<dbReference type="Pfam" id="PF22705">
    <property type="entry name" value="C2-set_3"/>
    <property type="match status" value="1"/>
</dbReference>
<feature type="domain" description="Ig-like" evidence="13">
    <location>
        <begin position="191"/>
        <end position="279"/>
    </location>
</feature>
<dbReference type="SMART" id="SM00409">
    <property type="entry name" value="IG"/>
    <property type="match status" value="1"/>
</dbReference>
<dbReference type="GO" id="GO:0009897">
    <property type="term" value="C:external side of plasma membrane"/>
    <property type="evidence" value="ECO:0007669"/>
    <property type="project" value="TreeGrafter"/>
</dbReference>
<evidence type="ECO:0000256" key="7">
    <source>
        <dbReference type="ARBA" id="ARBA00023180"/>
    </source>
</evidence>
<keyword evidence="8" id="KW-0393">Immunoglobulin domain</keyword>
<reference evidence="15" key="1">
    <citation type="submission" date="2025-08" db="UniProtKB">
        <authorList>
            <consortium name="RefSeq"/>
        </authorList>
    </citation>
    <scope>IDENTIFICATION</scope>
</reference>
<feature type="region of interest" description="Disordered" evidence="11">
    <location>
        <begin position="699"/>
        <end position="758"/>
    </location>
</feature>
<proteinExistence type="inferred from homology"/>
<dbReference type="InterPro" id="IPR013783">
    <property type="entry name" value="Ig-like_fold"/>
</dbReference>
<evidence type="ECO:0000256" key="5">
    <source>
        <dbReference type="ARBA" id="ARBA00023136"/>
    </source>
</evidence>
<dbReference type="GO" id="GO:0001817">
    <property type="term" value="P:regulation of cytokine production"/>
    <property type="evidence" value="ECO:0007669"/>
    <property type="project" value="TreeGrafter"/>
</dbReference>
<evidence type="ECO:0000256" key="3">
    <source>
        <dbReference type="ARBA" id="ARBA00022729"/>
    </source>
</evidence>
<keyword evidence="4 12" id="KW-1133">Transmembrane helix</keyword>
<keyword evidence="3" id="KW-0732">Signal</keyword>
<keyword evidence="6" id="KW-1015">Disulfide bond</keyword>
<evidence type="ECO:0000256" key="1">
    <source>
        <dbReference type="ARBA" id="ARBA00004370"/>
    </source>
</evidence>
<dbReference type="RefSeq" id="XP_029027263.1">
    <property type="nucleotide sequence ID" value="XM_029171430.3"/>
</dbReference>